<protein>
    <submittedName>
        <fullName evidence="1">Uncharacterized protein</fullName>
    </submittedName>
</protein>
<accession>A0A226DGS9</accession>
<comment type="caution">
    <text evidence="1">The sequence shown here is derived from an EMBL/GenBank/DDBJ whole genome shotgun (WGS) entry which is preliminary data.</text>
</comment>
<sequence length="135" mass="15166">MLIKVLGVSNEIPFCSVSRLCCISCLFYHLSRLLSVGMMTWWWCLAMGVATLLSSCETAVLRHGVQQVFHPSPRNSRQIDLSYPDLSYHPLPTSEYFGPNYVPTTSDDNYGDNIPHPKFLYVANLANAAAVYKTM</sequence>
<evidence type="ECO:0000313" key="1">
    <source>
        <dbReference type="EMBL" id="OXA43897.1"/>
    </source>
</evidence>
<dbReference type="AlphaFoldDB" id="A0A226DGS9"/>
<keyword evidence="2" id="KW-1185">Reference proteome</keyword>
<evidence type="ECO:0000313" key="2">
    <source>
        <dbReference type="Proteomes" id="UP000198287"/>
    </source>
</evidence>
<dbReference type="Proteomes" id="UP000198287">
    <property type="component" value="Unassembled WGS sequence"/>
</dbReference>
<name>A0A226DGS9_FOLCA</name>
<organism evidence="1 2">
    <name type="scientific">Folsomia candida</name>
    <name type="common">Springtail</name>
    <dbReference type="NCBI Taxonomy" id="158441"/>
    <lineage>
        <taxon>Eukaryota</taxon>
        <taxon>Metazoa</taxon>
        <taxon>Ecdysozoa</taxon>
        <taxon>Arthropoda</taxon>
        <taxon>Hexapoda</taxon>
        <taxon>Collembola</taxon>
        <taxon>Entomobryomorpha</taxon>
        <taxon>Isotomoidea</taxon>
        <taxon>Isotomidae</taxon>
        <taxon>Proisotominae</taxon>
        <taxon>Folsomia</taxon>
    </lineage>
</organism>
<reference evidence="1 2" key="1">
    <citation type="submission" date="2015-12" db="EMBL/GenBank/DDBJ databases">
        <title>The genome of Folsomia candida.</title>
        <authorList>
            <person name="Faddeeva A."/>
            <person name="Derks M.F."/>
            <person name="Anvar Y."/>
            <person name="Smit S."/>
            <person name="Van Straalen N."/>
            <person name="Roelofs D."/>
        </authorList>
    </citation>
    <scope>NUCLEOTIDE SEQUENCE [LARGE SCALE GENOMIC DNA]</scope>
    <source>
        <strain evidence="1 2">VU population</strain>
        <tissue evidence="1">Whole body</tissue>
    </source>
</reference>
<gene>
    <name evidence="1" type="ORF">Fcan01_21048</name>
</gene>
<proteinExistence type="predicted"/>
<dbReference type="EMBL" id="LNIX01000020">
    <property type="protein sequence ID" value="OXA43897.1"/>
    <property type="molecule type" value="Genomic_DNA"/>
</dbReference>